<dbReference type="OrthoDB" id="9796770at2"/>
<evidence type="ECO:0000256" key="2">
    <source>
        <dbReference type="ARBA" id="ARBA00022801"/>
    </source>
</evidence>
<dbReference type="EMBL" id="JPOS01000004">
    <property type="protein sequence ID" value="KGE89529.1"/>
    <property type="molecule type" value="Genomic_DNA"/>
</dbReference>
<dbReference type="NCBIfam" id="TIGR01250">
    <property type="entry name" value="pro_imino_pep_2"/>
    <property type="match status" value="1"/>
</dbReference>
<dbReference type="InterPro" id="IPR005945">
    <property type="entry name" value="Pro_imino_pep"/>
</dbReference>
<dbReference type="Gene3D" id="3.40.50.1820">
    <property type="entry name" value="alpha/beta hydrolase"/>
    <property type="match status" value="1"/>
</dbReference>
<dbReference type="STRING" id="1524460.IX84_01770"/>
<gene>
    <name evidence="5" type="ORF">IX84_01770</name>
</gene>
<feature type="signal peptide" evidence="3">
    <location>
        <begin position="1"/>
        <end position="21"/>
    </location>
</feature>
<dbReference type="PRINTS" id="PR00793">
    <property type="entry name" value="PROAMNOPTASE"/>
</dbReference>
<evidence type="ECO:0000256" key="3">
    <source>
        <dbReference type="SAM" id="SignalP"/>
    </source>
</evidence>
<dbReference type="GO" id="GO:0047372">
    <property type="term" value="F:monoacylglycerol lipase activity"/>
    <property type="evidence" value="ECO:0007669"/>
    <property type="project" value="TreeGrafter"/>
</dbReference>
<reference evidence="5 6" key="1">
    <citation type="journal article" date="2014" name="Int. J. Syst. Evol. Microbiol.">
        <title>Phaeodactylibacter xiamenensis gen. nov., sp. nov., a member of the family Saprospiraceae isolated from the marine alga Phaeodactylum tricornutum.</title>
        <authorList>
            <person name="Chen Z.Jr."/>
            <person name="Lei X."/>
            <person name="Lai Q."/>
            <person name="Li Y."/>
            <person name="Zhang B."/>
            <person name="Zhang J."/>
            <person name="Zhang H."/>
            <person name="Yang L."/>
            <person name="Zheng W."/>
            <person name="Tian Y."/>
            <person name="Yu Z."/>
            <person name="Xu H.Jr."/>
            <person name="Zheng T."/>
        </authorList>
    </citation>
    <scope>NUCLEOTIDE SEQUENCE [LARGE SCALE GENOMIC DNA]</scope>
    <source>
        <strain evidence="5 6">KD52</strain>
    </source>
</reference>
<dbReference type="PROSITE" id="PS51257">
    <property type="entry name" value="PROKAR_LIPOPROTEIN"/>
    <property type="match status" value="1"/>
</dbReference>
<dbReference type="AlphaFoldDB" id="A0A098SAG6"/>
<dbReference type="RefSeq" id="WP_044216026.1">
    <property type="nucleotide sequence ID" value="NZ_JBKAGJ010000005.1"/>
</dbReference>
<dbReference type="SUPFAM" id="SSF53474">
    <property type="entry name" value="alpha/beta-Hydrolases"/>
    <property type="match status" value="1"/>
</dbReference>
<dbReference type="InterPro" id="IPR050266">
    <property type="entry name" value="AB_hydrolase_sf"/>
</dbReference>
<evidence type="ECO:0000256" key="1">
    <source>
        <dbReference type="ARBA" id="ARBA00010088"/>
    </source>
</evidence>
<dbReference type="PANTHER" id="PTHR43798:SF33">
    <property type="entry name" value="HYDROLASE, PUTATIVE (AFU_ORTHOLOGUE AFUA_2G14860)-RELATED"/>
    <property type="match status" value="1"/>
</dbReference>
<dbReference type="Pfam" id="PF00561">
    <property type="entry name" value="Abhydrolase_1"/>
    <property type="match status" value="1"/>
</dbReference>
<feature type="chain" id="PRO_5001947831" evidence="3">
    <location>
        <begin position="22"/>
        <end position="354"/>
    </location>
</feature>
<evidence type="ECO:0000313" key="6">
    <source>
        <dbReference type="Proteomes" id="UP000029736"/>
    </source>
</evidence>
<dbReference type="GO" id="GO:0008233">
    <property type="term" value="F:peptidase activity"/>
    <property type="evidence" value="ECO:0007669"/>
    <property type="project" value="InterPro"/>
</dbReference>
<dbReference type="GO" id="GO:0006508">
    <property type="term" value="P:proteolysis"/>
    <property type="evidence" value="ECO:0007669"/>
    <property type="project" value="InterPro"/>
</dbReference>
<dbReference type="InterPro" id="IPR002410">
    <property type="entry name" value="Peptidase_S33"/>
</dbReference>
<keyword evidence="6" id="KW-1185">Reference proteome</keyword>
<comment type="caution">
    <text evidence="5">The sequence shown here is derived from an EMBL/GenBank/DDBJ whole genome shotgun (WGS) entry which is preliminary data.</text>
</comment>
<organism evidence="5 6">
    <name type="scientific">Phaeodactylibacter xiamenensis</name>
    <dbReference type="NCBI Taxonomy" id="1524460"/>
    <lineage>
        <taxon>Bacteria</taxon>
        <taxon>Pseudomonadati</taxon>
        <taxon>Bacteroidota</taxon>
        <taxon>Saprospiria</taxon>
        <taxon>Saprospirales</taxon>
        <taxon>Haliscomenobacteraceae</taxon>
        <taxon>Phaeodactylibacter</taxon>
    </lineage>
</organism>
<evidence type="ECO:0000259" key="4">
    <source>
        <dbReference type="Pfam" id="PF00561"/>
    </source>
</evidence>
<accession>A0A098SAG6</accession>
<sequence length="354" mass="39820">MKNLTLLLGLVLLFGCSPAPSNESAEGAPTETPGLDYEQYLDYSGMDDKISGGAKRITINTPSGEFQVWTKRVGNNPTKKVLLLHGGPGATHEYFEVFDSYFPKEGIEYYYYDQLGSHFSDQPEDTSLWNIPRFVEEVEQVRKALGLNKDNFYILGHSWGGILGIEYALKYQENLKGLIISNMMSSIPAYVKYAEEELAPGLPADALAEIRKLEAAGQYTDERYLELVETHYYPKHVLRMPLAEWPDPVIRALTNINYGIYLMMQGPSEFGVVGDATLKEWDRTEDLAKITVPTLSIGAEYDTMDPDFMEMMAGKLPNGSYHYCPEGAHWAMYDDADNYFKGVIDFVNEVDAAK</sequence>
<protein>
    <submittedName>
        <fullName evidence="5">Proline iminopeptidase</fullName>
    </submittedName>
</protein>
<dbReference type="GO" id="GO:0046464">
    <property type="term" value="P:acylglycerol catabolic process"/>
    <property type="evidence" value="ECO:0007669"/>
    <property type="project" value="TreeGrafter"/>
</dbReference>
<evidence type="ECO:0000313" key="5">
    <source>
        <dbReference type="EMBL" id="KGE89529.1"/>
    </source>
</evidence>
<keyword evidence="3" id="KW-0732">Signal</keyword>
<feature type="domain" description="AB hydrolase-1" evidence="4">
    <location>
        <begin position="81"/>
        <end position="335"/>
    </location>
</feature>
<dbReference type="Proteomes" id="UP000029736">
    <property type="component" value="Unassembled WGS sequence"/>
</dbReference>
<name>A0A098SAG6_9BACT</name>
<dbReference type="GO" id="GO:0016020">
    <property type="term" value="C:membrane"/>
    <property type="evidence" value="ECO:0007669"/>
    <property type="project" value="TreeGrafter"/>
</dbReference>
<dbReference type="PANTHER" id="PTHR43798">
    <property type="entry name" value="MONOACYLGLYCEROL LIPASE"/>
    <property type="match status" value="1"/>
</dbReference>
<dbReference type="InterPro" id="IPR029058">
    <property type="entry name" value="AB_hydrolase_fold"/>
</dbReference>
<keyword evidence="2" id="KW-0378">Hydrolase</keyword>
<dbReference type="InterPro" id="IPR000073">
    <property type="entry name" value="AB_hydrolase_1"/>
</dbReference>
<comment type="similarity">
    <text evidence="1">Belongs to the peptidase S33 family.</text>
</comment>
<proteinExistence type="inferred from homology"/>